<dbReference type="Proteomes" id="UP000249165">
    <property type="component" value="Unassembled WGS sequence"/>
</dbReference>
<feature type="domain" description="Thioredoxin" evidence="3">
    <location>
        <begin position="15"/>
        <end position="150"/>
    </location>
</feature>
<evidence type="ECO:0000256" key="2">
    <source>
        <dbReference type="SAM" id="SignalP"/>
    </source>
</evidence>
<dbReference type="OrthoDB" id="9780147at2"/>
<organism evidence="4 5">
    <name type="scientific">Salipiger aestuarii</name>
    <dbReference type="NCBI Taxonomy" id="568098"/>
    <lineage>
        <taxon>Bacteria</taxon>
        <taxon>Pseudomonadati</taxon>
        <taxon>Pseudomonadota</taxon>
        <taxon>Alphaproteobacteria</taxon>
        <taxon>Rhodobacterales</taxon>
        <taxon>Roseobacteraceae</taxon>
        <taxon>Salipiger</taxon>
    </lineage>
</organism>
<accession>A0A327XRB2</accession>
<sequence length="200" mass="20943">MTLTRRALLAGSGAAGLGAALPLHAQGLTVEGVLRDPDAPVLGNPQGDVTLVEWFDYQCVFCKAMFPDLLALVAEDGGIRLVLKDWPIFGAASLRASKIALGAHGLGMYQPVMAALMQTVGRLTDARVDRAVSGVVPADKALARYAQNRTTWDALLERNSQQAAGLGFAGTPGIAVETTIYDGALDKAALRDAVAMARRG</sequence>
<dbReference type="AlphaFoldDB" id="A0A327XRB2"/>
<dbReference type="InterPro" id="IPR036249">
    <property type="entry name" value="Thioredoxin-like_sf"/>
</dbReference>
<dbReference type="Gene3D" id="3.40.30.10">
    <property type="entry name" value="Glutaredoxin"/>
    <property type="match status" value="1"/>
</dbReference>
<dbReference type="CDD" id="cd03023">
    <property type="entry name" value="DsbA_Com1_like"/>
    <property type="match status" value="1"/>
</dbReference>
<dbReference type="InterPro" id="IPR012336">
    <property type="entry name" value="Thioredoxin-like_fold"/>
</dbReference>
<comment type="function">
    <text evidence="1">May be required for disulfide bond formation in some proteins.</text>
</comment>
<dbReference type="SUPFAM" id="SSF52833">
    <property type="entry name" value="Thioredoxin-like"/>
    <property type="match status" value="1"/>
</dbReference>
<evidence type="ECO:0000256" key="1">
    <source>
        <dbReference type="ARBA" id="ARBA00003565"/>
    </source>
</evidence>
<dbReference type="PROSITE" id="PS51318">
    <property type="entry name" value="TAT"/>
    <property type="match status" value="1"/>
</dbReference>
<evidence type="ECO:0000313" key="5">
    <source>
        <dbReference type="Proteomes" id="UP000249165"/>
    </source>
</evidence>
<feature type="signal peptide" evidence="2">
    <location>
        <begin position="1"/>
        <end position="25"/>
    </location>
</feature>
<protein>
    <submittedName>
        <fullName evidence="4">Protein-disulfide isomerase</fullName>
    </submittedName>
</protein>
<evidence type="ECO:0000259" key="3">
    <source>
        <dbReference type="PROSITE" id="PS51352"/>
    </source>
</evidence>
<keyword evidence="5" id="KW-1185">Reference proteome</keyword>
<gene>
    <name evidence="4" type="ORF">ATI53_10487</name>
</gene>
<dbReference type="EMBL" id="QLMG01000048">
    <property type="protein sequence ID" value="RAK11638.1"/>
    <property type="molecule type" value="Genomic_DNA"/>
</dbReference>
<dbReference type="InterPro" id="IPR013766">
    <property type="entry name" value="Thioredoxin_domain"/>
</dbReference>
<keyword evidence="2" id="KW-0732">Signal</keyword>
<comment type="caution">
    <text evidence="4">The sequence shown here is derived from an EMBL/GenBank/DDBJ whole genome shotgun (WGS) entry which is preliminary data.</text>
</comment>
<dbReference type="PROSITE" id="PS51352">
    <property type="entry name" value="THIOREDOXIN_2"/>
    <property type="match status" value="1"/>
</dbReference>
<dbReference type="RefSeq" id="WP_111551083.1">
    <property type="nucleotide sequence ID" value="NZ_LIGL01000048.1"/>
</dbReference>
<proteinExistence type="predicted"/>
<feature type="chain" id="PRO_5016264845" evidence="2">
    <location>
        <begin position="26"/>
        <end position="200"/>
    </location>
</feature>
<dbReference type="Pfam" id="PF13462">
    <property type="entry name" value="Thioredoxin_4"/>
    <property type="match status" value="1"/>
</dbReference>
<evidence type="ECO:0000313" key="4">
    <source>
        <dbReference type="EMBL" id="RAK11638.1"/>
    </source>
</evidence>
<dbReference type="InterPro" id="IPR006311">
    <property type="entry name" value="TAT_signal"/>
</dbReference>
<keyword evidence="4" id="KW-0413">Isomerase</keyword>
<reference evidence="4 5" key="1">
    <citation type="submission" date="2018-06" db="EMBL/GenBank/DDBJ databases">
        <title>Genomic Encyclopedia of Archaeal and Bacterial Type Strains, Phase II (KMG-II): from individual species to whole genera.</title>
        <authorList>
            <person name="Goeker M."/>
        </authorList>
    </citation>
    <scope>NUCLEOTIDE SEQUENCE [LARGE SCALE GENOMIC DNA]</scope>
    <source>
        <strain evidence="4 5">DSM 22011</strain>
    </source>
</reference>
<name>A0A327XRB2_9RHOB</name>
<dbReference type="GO" id="GO:0016853">
    <property type="term" value="F:isomerase activity"/>
    <property type="evidence" value="ECO:0007669"/>
    <property type="project" value="UniProtKB-KW"/>
</dbReference>